<name>A0AAD5J2A1_ACENE</name>
<sequence length="166" mass="19291">MSQTLRKPMFAKLHGVTTLHHRRPFVSHWMSPHSAVNRSCQFFRFVVSRSMAAGTISVLHFLHREPSHEKIQEQCERRGRVDAFAEAMNPLPKDQYPGVNLELRPPRTQDYVQVPQQPPPHPTGEQLPQRPIYSYYTYPMQFPKQGPFLGYHGAPQQCPQMPMNPY</sequence>
<evidence type="ECO:0000313" key="1">
    <source>
        <dbReference type="EMBL" id="KAI9184836.1"/>
    </source>
</evidence>
<keyword evidence="2" id="KW-1185">Reference proteome</keyword>
<protein>
    <submittedName>
        <fullName evidence="1">Uncharacterized protein</fullName>
    </submittedName>
</protein>
<accession>A0AAD5J2A1</accession>
<gene>
    <name evidence="1" type="ORF">LWI28_001544</name>
</gene>
<reference evidence="1" key="2">
    <citation type="submission" date="2023-02" db="EMBL/GenBank/DDBJ databases">
        <authorList>
            <person name="Swenson N.G."/>
            <person name="Wegrzyn J.L."/>
            <person name="Mcevoy S.L."/>
        </authorList>
    </citation>
    <scope>NUCLEOTIDE SEQUENCE</scope>
    <source>
        <strain evidence="1">91603</strain>
        <tissue evidence="1">Leaf</tissue>
    </source>
</reference>
<comment type="caution">
    <text evidence="1">The sequence shown here is derived from an EMBL/GenBank/DDBJ whole genome shotgun (WGS) entry which is preliminary data.</text>
</comment>
<dbReference type="EMBL" id="JAJSOW010000100">
    <property type="protein sequence ID" value="KAI9184836.1"/>
    <property type="molecule type" value="Genomic_DNA"/>
</dbReference>
<dbReference type="AlphaFoldDB" id="A0AAD5J2A1"/>
<evidence type="ECO:0000313" key="2">
    <source>
        <dbReference type="Proteomes" id="UP001064489"/>
    </source>
</evidence>
<reference evidence="1" key="1">
    <citation type="journal article" date="2022" name="Plant J.">
        <title>Strategies of tolerance reflected in two North American maple genomes.</title>
        <authorList>
            <person name="McEvoy S.L."/>
            <person name="Sezen U.U."/>
            <person name="Trouern-Trend A."/>
            <person name="McMahon S.M."/>
            <person name="Schaberg P.G."/>
            <person name="Yang J."/>
            <person name="Wegrzyn J.L."/>
            <person name="Swenson N.G."/>
        </authorList>
    </citation>
    <scope>NUCLEOTIDE SEQUENCE</scope>
    <source>
        <strain evidence="1">91603</strain>
    </source>
</reference>
<proteinExistence type="predicted"/>
<organism evidence="1 2">
    <name type="scientific">Acer negundo</name>
    <name type="common">Box elder</name>
    <dbReference type="NCBI Taxonomy" id="4023"/>
    <lineage>
        <taxon>Eukaryota</taxon>
        <taxon>Viridiplantae</taxon>
        <taxon>Streptophyta</taxon>
        <taxon>Embryophyta</taxon>
        <taxon>Tracheophyta</taxon>
        <taxon>Spermatophyta</taxon>
        <taxon>Magnoliopsida</taxon>
        <taxon>eudicotyledons</taxon>
        <taxon>Gunneridae</taxon>
        <taxon>Pentapetalae</taxon>
        <taxon>rosids</taxon>
        <taxon>malvids</taxon>
        <taxon>Sapindales</taxon>
        <taxon>Sapindaceae</taxon>
        <taxon>Hippocastanoideae</taxon>
        <taxon>Acereae</taxon>
        <taxon>Acer</taxon>
    </lineage>
</organism>
<dbReference type="Proteomes" id="UP001064489">
    <property type="component" value="Chromosome 3"/>
</dbReference>